<organism evidence="1">
    <name type="scientific">Arundo donax</name>
    <name type="common">Giant reed</name>
    <name type="synonym">Donax arundinaceus</name>
    <dbReference type="NCBI Taxonomy" id="35708"/>
    <lineage>
        <taxon>Eukaryota</taxon>
        <taxon>Viridiplantae</taxon>
        <taxon>Streptophyta</taxon>
        <taxon>Embryophyta</taxon>
        <taxon>Tracheophyta</taxon>
        <taxon>Spermatophyta</taxon>
        <taxon>Magnoliopsida</taxon>
        <taxon>Liliopsida</taxon>
        <taxon>Poales</taxon>
        <taxon>Poaceae</taxon>
        <taxon>PACMAD clade</taxon>
        <taxon>Arundinoideae</taxon>
        <taxon>Arundineae</taxon>
        <taxon>Arundo</taxon>
    </lineage>
</organism>
<reference evidence="1" key="1">
    <citation type="submission" date="2014-09" db="EMBL/GenBank/DDBJ databases">
        <authorList>
            <person name="Magalhaes I.L.F."/>
            <person name="Oliveira U."/>
            <person name="Santos F.R."/>
            <person name="Vidigal T.H.D.A."/>
            <person name="Brescovit A.D."/>
            <person name="Santos A.J."/>
        </authorList>
    </citation>
    <scope>NUCLEOTIDE SEQUENCE</scope>
    <source>
        <tissue evidence="1">Shoot tissue taken approximately 20 cm above the soil surface</tissue>
    </source>
</reference>
<sequence length="36" mass="3880">MLPNRLFSLPLATTTTTQADLPLEDSSGLQMVLASF</sequence>
<protein>
    <submittedName>
        <fullName evidence="1">Uncharacterized protein</fullName>
    </submittedName>
</protein>
<accession>A0A0A9B928</accession>
<name>A0A0A9B928_ARUDO</name>
<reference evidence="1" key="2">
    <citation type="journal article" date="2015" name="Data Brief">
        <title>Shoot transcriptome of the giant reed, Arundo donax.</title>
        <authorList>
            <person name="Barrero R.A."/>
            <person name="Guerrero F.D."/>
            <person name="Moolhuijzen P."/>
            <person name="Goolsby J.A."/>
            <person name="Tidwell J."/>
            <person name="Bellgard S.E."/>
            <person name="Bellgard M.I."/>
        </authorList>
    </citation>
    <scope>NUCLEOTIDE SEQUENCE</scope>
    <source>
        <tissue evidence="1">Shoot tissue taken approximately 20 cm above the soil surface</tissue>
    </source>
</reference>
<evidence type="ECO:0000313" key="1">
    <source>
        <dbReference type="EMBL" id="JAD57725.1"/>
    </source>
</evidence>
<dbReference type="EMBL" id="GBRH01240170">
    <property type="protein sequence ID" value="JAD57725.1"/>
    <property type="molecule type" value="Transcribed_RNA"/>
</dbReference>
<proteinExistence type="predicted"/>
<dbReference type="AlphaFoldDB" id="A0A0A9B928"/>